<feature type="transmembrane region" description="Helical" evidence="8">
    <location>
        <begin position="223"/>
        <end position="247"/>
    </location>
</feature>
<dbReference type="SMART" id="SM00382">
    <property type="entry name" value="AAA"/>
    <property type="match status" value="1"/>
</dbReference>
<feature type="region of interest" description="Disordered" evidence="7">
    <location>
        <begin position="656"/>
        <end position="808"/>
    </location>
</feature>
<gene>
    <name evidence="11" type="ORF">GCU69_02830</name>
</gene>
<evidence type="ECO:0000256" key="8">
    <source>
        <dbReference type="SAM" id="Phobius"/>
    </source>
</evidence>
<evidence type="ECO:0000313" key="11">
    <source>
        <dbReference type="EMBL" id="KAF4410630.1"/>
    </source>
</evidence>
<feature type="domain" description="ABC transmembrane type-1" evidence="10">
    <location>
        <begin position="116"/>
        <end position="394"/>
    </location>
</feature>
<comment type="caution">
    <text evidence="11">The sequence shown here is derived from an EMBL/GenBank/DDBJ whole genome shotgun (WGS) entry which is preliminary data.</text>
</comment>
<keyword evidence="2 8" id="KW-0812">Transmembrane</keyword>
<proteinExistence type="predicted"/>
<dbReference type="Gene3D" id="3.40.50.300">
    <property type="entry name" value="P-loop containing nucleotide triphosphate hydrolases"/>
    <property type="match status" value="1"/>
</dbReference>
<evidence type="ECO:0000259" key="9">
    <source>
        <dbReference type="PROSITE" id="PS50893"/>
    </source>
</evidence>
<keyword evidence="12" id="KW-1185">Reference proteome</keyword>
<dbReference type="InterPro" id="IPR003439">
    <property type="entry name" value="ABC_transporter-like_ATP-bd"/>
</dbReference>
<keyword evidence="6 8" id="KW-0472">Membrane</keyword>
<dbReference type="InterPro" id="IPR011527">
    <property type="entry name" value="ABC1_TM_dom"/>
</dbReference>
<evidence type="ECO:0000256" key="7">
    <source>
        <dbReference type="SAM" id="MobiDB-lite"/>
    </source>
</evidence>
<keyword evidence="4 11" id="KW-0067">ATP-binding</keyword>
<dbReference type="Pfam" id="PF00005">
    <property type="entry name" value="ABC_tran"/>
    <property type="match status" value="1"/>
</dbReference>
<feature type="compositionally biased region" description="Low complexity" evidence="7">
    <location>
        <begin position="656"/>
        <end position="667"/>
    </location>
</feature>
<keyword evidence="5 8" id="KW-1133">Transmembrane helix</keyword>
<dbReference type="GO" id="GO:0005524">
    <property type="term" value="F:ATP binding"/>
    <property type="evidence" value="ECO:0007669"/>
    <property type="project" value="UniProtKB-KW"/>
</dbReference>
<evidence type="ECO:0000256" key="1">
    <source>
        <dbReference type="ARBA" id="ARBA00004651"/>
    </source>
</evidence>
<dbReference type="InterPro" id="IPR036640">
    <property type="entry name" value="ABC1_TM_sf"/>
</dbReference>
<sequence>MVAPGPGAPGPGAPGPVAPGPVAPGPGAARPAVTEPCAGKPAAGRPPAGKPPVREPAGRKQAGREPSGEVPPAQGPPGAIPPGEKPSAVPGPGPHETPRARTLLAGAARFTLGRTLLTALATTASAAATLALPAVLGHTLDLLLAGAGGARGWALLCAALLTAEVLLDALAAYTTGVTNAHGTAWLRRRGTARLLALGPHRAARFTPGDLVTRLTGNAAEAGTVPATAATAAASLVLPVGGLVALVLVDAPTALAFLAGVPVLVLLLRAFVRSSSDSVTRYQRIQGHIAARLMETLAGARTVAAAGTARFEHARVLAPLAELSAQGRRMWQVYGRAVTQGGILVPLLTTAVLAVGGLRLTAGHLTVGELLAASRYAALAAGVGAVVGQLNALVRGRAAARRTAELLAVPPVPYGRERLPRGGHGRLELRGVTVVRGGAPVLRGVDLTVPGGATAAVVGRSGSGKSVLAAVAGRLADPDSGRVLLDGVPLERVARDELRREVGYAFERPVLFGDTVGAAIGFGACEPPRPAIAAAARAAGAESFVRLLPAGYDTALADAPLSGGELQRLGLARAFAHAGRLLVLDDATSSLDSVTELEVGRALTREVRAGTRLLVAHRVSSAARADLVVWLEDGRVRAVGPHDVLWDRPEYRAVFADPGSGLGSDPGSVTDSGPGSEPGFATGCDLGSVTDSGPGSASGSDLGSGKDSGPGFGPGSASGSVKDPGPGSATDSETDGDPGADPGRGVNPGSGADPGSHPGVDPGSHPGVDPGSHPGGVPGAPGVVDSGSGSCSGSCSCSGSRPGGSGGTA</sequence>
<feature type="compositionally biased region" description="Basic and acidic residues" evidence="7">
    <location>
        <begin position="52"/>
        <end position="67"/>
    </location>
</feature>
<dbReference type="PANTHER" id="PTHR43394:SF1">
    <property type="entry name" value="ATP-BINDING CASSETTE SUB-FAMILY B MEMBER 10, MITOCHONDRIAL"/>
    <property type="match status" value="1"/>
</dbReference>
<accession>A0ABQ7FQH1</accession>
<dbReference type="InterPro" id="IPR039421">
    <property type="entry name" value="Type_1_exporter"/>
</dbReference>
<evidence type="ECO:0000256" key="3">
    <source>
        <dbReference type="ARBA" id="ARBA00022741"/>
    </source>
</evidence>
<dbReference type="Proteomes" id="UP000621266">
    <property type="component" value="Unassembled WGS sequence"/>
</dbReference>
<dbReference type="SUPFAM" id="SSF90123">
    <property type="entry name" value="ABC transporter transmembrane region"/>
    <property type="match status" value="1"/>
</dbReference>
<feature type="compositionally biased region" description="Pro residues" evidence="7">
    <location>
        <begin position="73"/>
        <end position="95"/>
    </location>
</feature>
<feature type="domain" description="ABC transporter" evidence="9">
    <location>
        <begin position="426"/>
        <end position="657"/>
    </location>
</feature>
<feature type="transmembrane region" description="Helical" evidence="8">
    <location>
        <begin position="253"/>
        <end position="271"/>
    </location>
</feature>
<evidence type="ECO:0000256" key="5">
    <source>
        <dbReference type="ARBA" id="ARBA00022989"/>
    </source>
</evidence>
<organism evidence="11 12">
    <name type="scientific">Streptomyces lycii</name>
    <dbReference type="NCBI Taxonomy" id="2654337"/>
    <lineage>
        <taxon>Bacteria</taxon>
        <taxon>Bacillati</taxon>
        <taxon>Actinomycetota</taxon>
        <taxon>Actinomycetes</taxon>
        <taxon>Kitasatosporales</taxon>
        <taxon>Streptomycetaceae</taxon>
        <taxon>Streptomyces</taxon>
    </lineage>
</organism>
<dbReference type="Pfam" id="PF00664">
    <property type="entry name" value="ABC_membrane"/>
    <property type="match status" value="1"/>
</dbReference>
<evidence type="ECO:0000256" key="2">
    <source>
        <dbReference type="ARBA" id="ARBA00022692"/>
    </source>
</evidence>
<evidence type="ECO:0000256" key="4">
    <source>
        <dbReference type="ARBA" id="ARBA00022840"/>
    </source>
</evidence>
<evidence type="ECO:0000256" key="6">
    <source>
        <dbReference type="ARBA" id="ARBA00023136"/>
    </source>
</evidence>
<reference evidence="11 12" key="1">
    <citation type="submission" date="2019-10" db="EMBL/GenBank/DDBJ databases">
        <title>Streptomyces tenebrisbrunneis sp.nov., an endogenous actinomycete isolated from of Lycium ruthenicum.</title>
        <authorList>
            <person name="Ma L."/>
        </authorList>
    </citation>
    <scope>NUCLEOTIDE SEQUENCE [LARGE SCALE GENOMIC DNA]</scope>
    <source>
        <strain evidence="11 12">TRM 66187</strain>
    </source>
</reference>
<feature type="transmembrane region" description="Helical" evidence="8">
    <location>
        <begin position="142"/>
        <end position="163"/>
    </location>
</feature>
<feature type="compositionally biased region" description="Low complexity" evidence="7">
    <location>
        <begin position="25"/>
        <end position="47"/>
    </location>
</feature>
<feature type="compositionally biased region" description="Low complexity" evidence="7">
    <location>
        <begin position="690"/>
        <end position="704"/>
    </location>
</feature>
<dbReference type="CDD" id="cd03228">
    <property type="entry name" value="ABCC_MRP_Like"/>
    <property type="match status" value="1"/>
</dbReference>
<dbReference type="EMBL" id="WHPN01000053">
    <property type="protein sequence ID" value="KAF4410630.1"/>
    <property type="molecule type" value="Genomic_DNA"/>
</dbReference>
<dbReference type="PROSITE" id="PS50893">
    <property type="entry name" value="ABC_TRANSPORTER_2"/>
    <property type="match status" value="1"/>
</dbReference>
<feature type="transmembrane region" description="Helical" evidence="8">
    <location>
        <begin position="336"/>
        <end position="355"/>
    </location>
</feature>
<feature type="compositionally biased region" description="Low complexity" evidence="7">
    <location>
        <begin position="779"/>
        <end position="799"/>
    </location>
</feature>
<feature type="compositionally biased region" description="Pro residues" evidence="7">
    <location>
        <begin position="1"/>
        <end position="24"/>
    </location>
</feature>
<dbReference type="PANTHER" id="PTHR43394">
    <property type="entry name" value="ATP-DEPENDENT PERMEASE MDL1, MITOCHONDRIAL"/>
    <property type="match status" value="1"/>
</dbReference>
<dbReference type="SUPFAM" id="SSF52540">
    <property type="entry name" value="P-loop containing nucleoside triphosphate hydrolases"/>
    <property type="match status" value="1"/>
</dbReference>
<dbReference type="PROSITE" id="PS00211">
    <property type="entry name" value="ABC_TRANSPORTER_1"/>
    <property type="match status" value="1"/>
</dbReference>
<dbReference type="Gene3D" id="1.20.1560.10">
    <property type="entry name" value="ABC transporter type 1, transmembrane domain"/>
    <property type="match status" value="1"/>
</dbReference>
<evidence type="ECO:0000313" key="12">
    <source>
        <dbReference type="Proteomes" id="UP000621266"/>
    </source>
</evidence>
<dbReference type="PROSITE" id="PS50929">
    <property type="entry name" value="ABC_TM1F"/>
    <property type="match status" value="1"/>
</dbReference>
<protein>
    <submittedName>
        <fullName evidence="11">ATP-binding cassette domain-containing protein</fullName>
    </submittedName>
</protein>
<dbReference type="InterPro" id="IPR017871">
    <property type="entry name" value="ABC_transporter-like_CS"/>
</dbReference>
<feature type="transmembrane region" description="Helical" evidence="8">
    <location>
        <begin position="116"/>
        <end position="136"/>
    </location>
</feature>
<dbReference type="InterPro" id="IPR027417">
    <property type="entry name" value="P-loop_NTPase"/>
</dbReference>
<feature type="region of interest" description="Disordered" evidence="7">
    <location>
        <begin position="1"/>
        <end position="99"/>
    </location>
</feature>
<name>A0ABQ7FQH1_9ACTN</name>
<keyword evidence="3" id="KW-0547">Nucleotide-binding</keyword>
<comment type="subcellular location">
    <subcellularLocation>
        <location evidence="1">Cell membrane</location>
        <topology evidence="1">Multi-pass membrane protein</topology>
    </subcellularLocation>
</comment>
<dbReference type="InterPro" id="IPR003593">
    <property type="entry name" value="AAA+_ATPase"/>
</dbReference>
<feature type="compositionally biased region" description="Gly residues" evidence="7">
    <location>
        <begin position="705"/>
        <end position="715"/>
    </location>
</feature>
<evidence type="ECO:0000259" key="10">
    <source>
        <dbReference type="PROSITE" id="PS50929"/>
    </source>
</evidence>